<dbReference type="OrthoDB" id="8061355at2759"/>
<dbReference type="PROSITE" id="PS50893">
    <property type="entry name" value="ABC_TRANSPORTER_2"/>
    <property type="match status" value="1"/>
</dbReference>
<evidence type="ECO:0000256" key="6">
    <source>
        <dbReference type="ARBA" id="ARBA00023136"/>
    </source>
</evidence>
<dbReference type="GO" id="GO:0140359">
    <property type="term" value="F:ABC-type transporter activity"/>
    <property type="evidence" value="ECO:0007669"/>
    <property type="project" value="InterPro"/>
</dbReference>
<dbReference type="SUPFAM" id="SSF52540">
    <property type="entry name" value="P-loop containing nucleoside triphosphate hydrolases"/>
    <property type="match status" value="1"/>
</dbReference>
<protein>
    <recommendedName>
        <fullName evidence="8">ABC transporter domain-containing protein</fullName>
    </recommendedName>
</protein>
<dbReference type="EnsemblMetazoa" id="XM_024227280.1">
    <property type="protein sequence ID" value="XP_024083048.1"/>
    <property type="gene ID" value="LOC106673850"/>
</dbReference>
<dbReference type="InterPro" id="IPR003593">
    <property type="entry name" value="AAA+_ATPase"/>
</dbReference>
<dbReference type="GO" id="GO:0016020">
    <property type="term" value="C:membrane"/>
    <property type="evidence" value="ECO:0007669"/>
    <property type="project" value="UniProtKB-SubCell"/>
</dbReference>
<name>A0A8I6SJK3_CIMLE</name>
<dbReference type="SMART" id="SM00382">
    <property type="entry name" value="AAA"/>
    <property type="match status" value="1"/>
</dbReference>
<dbReference type="GO" id="GO:0005524">
    <property type="term" value="F:ATP binding"/>
    <property type="evidence" value="ECO:0007669"/>
    <property type="project" value="UniProtKB-KW"/>
</dbReference>
<feature type="domain" description="ABC transporter" evidence="8">
    <location>
        <begin position="9"/>
        <end position="231"/>
    </location>
</feature>
<evidence type="ECO:0000313" key="10">
    <source>
        <dbReference type="Proteomes" id="UP000494040"/>
    </source>
</evidence>
<feature type="transmembrane region" description="Helical" evidence="7">
    <location>
        <begin position="532"/>
        <end position="558"/>
    </location>
</feature>
<keyword evidence="4" id="KW-0067">ATP-binding</keyword>
<feature type="transmembrane region" description="Helical" evidence="7">
    <location>
        <begin position="489"/>
        <end position="511"/>
    </location>
</feature>
<dbReference type="InterPro" id="IPR017871">
    <property type="entry name" value="ABC_transporter-like_CS"/>
</dbReference>
<dbReference type="AlphaFoldDB" id="A0A8I6SJK3"/>
<evidence type="ECO:0000256" key="3">
    <source>
        <dbReference type="ARBA" id="ARBA00022741"/>
    </source>
</evidence>
<dbReference type="InterPro" id="IPR013525">
    <property type="entry name" value="ABC2_TM"/>
</dbReference>
<dbReference type="RefSeq" id="XP_024083048.1">
    <property type="nucleotide sequence ID" value="XM_024227280.1"/>
</dbReference>
<reference evidence="9" key="1">
    <citation type="submission" date="2022-01" db="UniProtKB">
        <authorList>
            <consortium name="EnsemblMetazoa"/>
        </authorList>
    </citation>
    <scope>IDENTIFICATION</scope>
</reference>
<evidence type="ECO:0000259" key="8">
    <source>
        <dbReference type="PROSITE" id="PS50893"/>
    </source>
</evidence>
<evidence type="ECO:0000313" key="9">
    <source>
        <dbReference type="EnsemblMetazoa" id="XP_024083048.1"/>
    </source>
</evidence>
<comment type="subcellular location">
    <subcellularLocation>
        <location evidence="1">Membrane</location>
        <topology evidence="1">Multi-pass membrane protein</topology>
    </subcellularLocation>
</comment>
<sequence>MNGDGDLMVQVRGAFKRYGYGPPILAGLNMSVKTGTIYSLLGPSGCGKTTLLSCIVSRTHLDCGFIKLGVTKKSEIGYMPQDIALFQECTIKEIFNFYGTLYGMKPHEVKMRMKELCGMLDLPPYNRFIHSLSGGQQRRVSFAVALLYNPPLLILDEPTVGMDPVLCKTIWEYLLALTSEHGRTIIITTHYIEEAKPSNTIGLLRKGVLLTEESPKRLMEKQNCDNLEEAFLALSTKQHELIKAEKQFGVAIEYPKVKPNSSPLPIPNDEWFNFSRFSAQLGKNVRWTRRNFGIILFILLLPAIQSFLFCICFGNDPKVDDLPVAVISEELTALTYNCEHFRHNLTYSPILECNIPYSLPCEFIDRLKEKLNVRLYDDVDMAKRLASSNKVWGVLYISKNFSTSIEERINNGISTSDADIDESIISVWLDMSSYVMSNLIKRNIGDSVANFVTGIMKTCGIPEKAGDIPVVFQDAIYGSNSPIATHSTAPAFVCSFIFYFAMTFTSGAIMMEKMFGIVERIMVAGMTRFEIITAHLVVQFFMMTLQAVFMLFILYYVYTNPFDGSFVLSMGMLYLVAFVGIAFGFLTSEIFSEEKMSSYTGIGMILAIFMLGGLLWPLEGAHIVLRSWIRFFPLVAAIEGYAHITLKGYDFFHRTVYMGYVSCFAWIIIFGGLSYIISKKTKGS</sequence>
<dbReference type="PANTHER" id="PTHR43038">
    <property type="entry name" value="ATP-BINDING CASSETTE, SUB-FAMILY H, MEMBER 1"/>
    <property type="match status" value="1"/>
</dbReference>
<dbReference type="Proteomes" id="UP000494040">
    <property type="component" value="Unassembled WGS sequence"/>
</dbReference>
<dbReference type="EnsemblMetazoa" id="XM_024227279.1">
    <property type="protein sequence ID" value="XP_024083047.1"/>
    <property type="gene ID" value="LOC106673850"/>
</dbReference>
<dbReference type="Gene3D" id="3.40.50.300">
    <property type="entry name" value="P-loop containing nucleotide triphosphate hydrolases"/>
    <property type="match status" value="1"/>
</dbReference>
<evidence type="ECO:0000256" key="5">
    <source>
        <dbReference type="ARBA" id="ARBA00022989"/>
    </source>
</evidence>
<dbReference type="RefSeq" id="XP_024083047.1">
    <property type="nucleotide sequence ID" value="XM_024227279.1"/>
</dbReference>
<dbReference type="Pfam" id="PF00005">
    <property type="entry name" value="ABC_tran"/>
    <property type="match status" value="1"/>
</dbReference>
<feature type="transmembrane region" description="Helical" evidence="7">
    <location>
        <begin position="564"/>
        <end position="586"/>
    </location>
</feature>
<evidence type="ECO:0000256" key="4">
    <source>
        <dbReference type="ARBA" id="ARBA00022840"/>
    </source>
</evidence>
<dbReference type="PROSITE" id="PS00211">
    <property type="entry name" value="ABC_TRANSPORTER_1"/>
    <property type="match status" value="1"/>
</dbReference>
<dbReference type="Pfam" id="PF12698">
    <property type="entry name" value="ABC2_membrane_3"/>
    <property type="match status" value="1"/>
</dbReference>
<dbReference type="GeneID" id="106673850"/>
<evidence type="ECO:0000256" key="7">
    <source>
        <dbReference type="SAM" id="Phobius"/>
    </source>
</evidence>
<feature type="transmembrane region" description="Helical" evidence="7">
    <location>
        <begin position="292"/>
        <end position="309"/>
    </location>
</feature>
<keyword evidence="10" id="KW-1185">Reference proteome</keyword>
<dbReference type="InterPro" id="IPR027417">
    <property type="entry name" value="P-loop_NTPase"/>
</dbReference>
<feature type="transmembrane region" description="Helical" evidence="7">
    <location>
        <begin position="598"/>
        <end position="618"/>
    </location>
</feature>
<proteinExistence type="predicted"/>
<evidence type="ECO:0000256" key="1">
    <source>
        <dbReference type="ARBA" id="ARBA00004141"/>
    </source>
</evidence>
<accession>A0A8I6SJK3</accession>
<dbReference type="PANTHER" id="PTHR43038:SF3">
    <property type="entry name" value="ABC TRANSPORTER G FAMILY MEMBER 20 ISOFORM X1"/>
    <property type="match status" value="1"/>
</dbReference>
<organism evidence="9 10">
    <name type="scientific">Cimex lectularius</name>
    <name type="common">Bed bug</name>
    <name type="synonym">Acanthia lectularia</name>
    <dbReference type="NCBI Taxonomy" id="79782"/>
    <lineage>
        <taxon>Eukaryota</taxon>
        <taxon>Metazoa</taxon>
        <taxon>Ecdysozoa</taxon>
        <taxon>Arthropoda</taxon>
        <taxon>Hexapoda</taxon>
        <taxon>Insecta</taxon>
        <taxon>Pterygota</taxon>
        <taxon>Neoptera</taxon>
        <taxon>Paraneoptera</taxon>
        <taxon>Hemiptera</taxon>
        <taxon>Heteroptera</taxon>
        <taxon>Panheteroptera</taxon>
        <taxon>Cimicomorpha</taxon>
        <taxon>Cimicidae</taxon>
        <taxon>Cimex</taxon>
    </lineage>
</organism>
<dbReference type="GO" id="GO:0016887">
    <property type="term" value="F:ATP hydrolysis activity"/>
    <property type="evidence" value="ECO:0007669"/>
    <property type="project" value="InterPro"/>
</dbReference>
<keyword evidence="6 7" id="KW-0472">Membrane</keyword>
<keyword evidence="2 7" id="KW-0812">Transmembrane</keyword>
<evidence type="ECO:0000256" key="2">
    <source>
        <dbReference type="ARBA" id="ARBA00022692"/>
    </source>
</evidence>
<dbReference type="InterPro" id="IPR003439">
    <property type="entry name" value="ABC_transporter-like_ATP-bd"/>
</dbReference>
<feature type="transmembrane region" description="Helical" evidence="7">
    <location>
        <begin position="657"/>
        <end position="677"/>
    </location>
</feature>
<dbReference type="KEGG" id="clec:106673850"/>
<keyword evidence="3" id="KW-0547">Nucleotide-binding</keyword>
<keyword evidence="5 7" id="KW-1133">Transmembrane helix</keyword>